<dbReference type="Proteomes" id="UP000046947">
    <property type="component" value="Unassembled WGS sequence"/>
</dbReference>
<dbReference type="Proteomes" id="UP000048600">
    <property type="component" value="Unassembled WGS sequence"/>
</dbReference>
<evidence type="ECO:0000313" key="9">
    <source>
        <dbReference type="Proteomes" id="UP000045842"/>
    </source>
</evidence>
<evidence type="ECO:0000313" key="3">
    <source>
        <dbReference type="EMBL" id="CKR66110.1"/>
    </source>
</evidence>
<dbReference type="Proteomes" id="UP000049023">
    <property type="component" value="Unassembled WGS sequence"/>
</dbReference>
<dbReference type="EMBL" id="CNFU01001955">
    <property type="protein sequence ID" value="CKT92787.1"/>
    <property type="molecule type" value="Genomic_DNA"/>
</dbReference>
<evidence type="ECO:0000313" key="6">
    <source>
        <dbReference type="EMBL" id="COW93322.1"/>
    </source>
</evidence>
<name>A0A0U0TG22_MYCTX</name>
<evidence type="ECO:0000313" key="8">
    <source>
        <dbReference type="Proteomes" id="UP000044938"/>
    </source>
</evidence>
<evidence type="ECO:0000313" key="5">
    <source>
        <dbReference type="EMBL" id="COV22333.1"/>
    </source>
</evidence>
<evidence type="ECO:0000313" key="13">
    <source>
        <dbReference type="Proteomes" id="UP000049023"/>
    </source>
</evidence>
<dbReference type="AlphaFoldDB" id="A0A0U0TG22"/>
<protein>
    <submittedName>
        <fullName evidence="1">Uncharacterized protein</fullName>
    </submittedName>
</protein>
<evidence type="ECO:0000313" key="4">
    <source>
        <dbReference type="EMBL" id="CKT92787.1"/>
    </source>
</evidence>
<evidence type="ECO:0000313" key="12">
    <source>
        <dbReference type="Proteomes" id="UP000048600"/>
    </source>
</evidence>
<evidence type="ECO:0000313" key="14">
    <source>
        <dbReference type="Proteomes" id="UP000050164"/>
    </source>
</evidence>
<dbReference type="Proteomes" id="UP000050164">
    <property type="component" value="Unassembled WGS sequence"/>
</dbReference>
<evidence type="ECO:0000313" key="7">
    <source>
        <dbReference type="EMBL" id="COX54617.1"/>
    </source>
</evidence>
<evidence type="ECO:0000313" key="2">
    <source>
        <dbReference type="EMBL" id="CFE49066.1"/>
    </source>
</evidence>
<dbReference type="EMBL" id="CFOE01000157">
    <property type="protein sequence ID" value="CFE39158.1"/>
    <property type="molecule type" value="Genomic_DNA"/>
</dbReference>
<proteinExistence type="predicted"/>
<dbReference type="EMBL" id="CFOH01000164">
    <property type="protein sequence ID" value="CFE49066.1"/>
    <property type="molecule type" value="Genomic_DNA"/>
</dbReference>
<dbReference type="Proteomes" id="UP000044938">
    <property type="component" value="Unassembled WGS sequence"/>
</dbReference>
<dbReference type="EMBL" id="CHKL01000524">
    <property type="protein sequence ID" value="COW93322.1"/>
    <property type="molecule type" value="Genomic_DNA"/>
</dbReference>
<dbReference type="EMBL" id="CNFT01000410">
    <property type="protein sequence ID" value="CKR66110.1"/>
    <property type="molecule type" value="Genomic_DNA"/>
</dbReference>
<organism evidence="1 11">
    <name type="scientific">Mycobacterium tuberculosis</name>
    <dbReference type="NCBI Taxonomy" id="1773"/>
    <lineage>
        <taxon>Bacteria</taxon>
        <taxon>Bacillati</taxon>
        <taxon>Actinomycetota</taxon>
        <taxon>Actinomycetes</taxon>
        <taxon>Mycobacteriales</taxon>
        <taxon>Mycobacteriaceae</taxon>
        <taxon>Mycobacterium</taxon>
        <taxon>Mycobacterium tuberculosis complex</taxon>
    </lineage>
</organism>
<evidence type="ECO:0000313" key="11">
    <source>
        <dbReference type="Proteomes" id="UP000048289"/>
    </source>
</evidence>
<dbReference type="Proteomes" id="UP000045842">
    <property type="component" value="Unassembled WGS sequence"/>
</dbReference>
<accession>A0A0U0TG22</accession>
<gene>
    <name evidence="5" type="ORF">ERS007679_01355</name>
    <name evidence="1" type="ORF">ERS007681_01530</name>
    <name evidence="2" type="ORF">ERS007688_01334</name>
    <name evidence="7" type="ORF">ERS007720_04656</name>
    <name evidence="6" type="ORF">ERS007741_03455</name>
    <name evidence="3" type="ORF">ERS027659_01950</name>
    <name evidence="4" type="ORF">ERS027661_04833</name>
</gene>
<evidence type="ECO:0000313" key="1">
    <source>
        <dbReference type="EMBL" id="CFE39158.1"/>
    </source>
</evidence>
<dbReference type="EMBL" id="CSAJ01001067">
    <property type="protein sequence ID" value="COX54617.1"/>
    <property type="molecule type" value="Genomic_DNA"/>
</dbReference>
<dbReference type="EMBL" id="CSAD01000141">
    <property type="protein sequence ID" value="COV22333.1"/>
    <property type="molecule type" value="Genomic_DNA"/>
</dbReference>
<dbReference type="Proteomes" id="UP000048289">
    <property type="component" value="Unassembled WGS sequence"/>
</dbReference>
<sequence length="91" mass="9601">MAVHEPRRHESAVEILHVSVWELVAADVVAAQPGDDIAAHRHRGGFGVGGAVHPAVDQEFDGNLAHTANSTPAMEVLRLPEGAEGSTARHL</sequence>
<evidence type="ECO:0000313" key="10">
    <source>
        <dbReference type="Proteomes" id="UP000046947"/>
    </source>
</evidence>
<reference evidence="8 9" key="1">
    <citation type="submission" date="2015-03" db="EMBL/GenBank/DDBJ databases">
        <authorList>
            <consortium name="Pathogen Informatics"/>
        </authorList>
    </citation>
    <scope>NUCLEOTIDE SEQUENCE [LARGE SCALE GENOMIC DNA]</scope>
    <source>
        <strain evidence="3 14">Bir 185</strain>
        <strain evidence="4 13">Bir 187</strain>
        <strain evidence="5 9">G09801536</strain>
        <strain evidence="1 11">G09901357</strain>
        <strain evidence="2 10">H09601792</strain>
        <strain evidence="7 8">M09401471</strain>
        <strain evidence="6 12">P00601463</strain>
    </source>
</reference>